<organism evidence="4 5">
    <name type="scientific">Pseudoxanthomonas spadix (strain BD-a59)</name>
    <dbReference type="NCBI Taxonomy" id="1045855"/>
    <lineage>
        <taxon>Bacteria</taxon>
        <taxon>Pseudomonadati</taxon>
        <taxon>Pseudomonadota</taxon>
        <taxon>Gammaproteobacteria</taxon>
        <taxon>Lysobacterales</taxon>
        <taxon>Lysobacteraceae</taxon>
        <taxon>Pseudoxanthomonas</taxon>
    </lineage>
</organism>
<dbReference type="AlphaFoldDB" id="G7UR50"/>
<dbReference type="KEGG" id="psd:DSC_06050"/>
<reference evidence="4 5" key="1">
    <citation type="journal article" date="2012" name="J. Bacteriol.">
        <title>Complete Genome Sequence of the BTEX-Degrading Bacterium Pseudoxanthomonas spadix BD-a59.</title>
        <authorList>
            <person name="Lee S.H."/>
            <person name="Jin H.M."/>
            <person name="Lee H.J."/>
            <person name="Kim J.M."/>
            <person name="Jeon C.O."/>
        </authorList>
    </citation>
    <scope>NUCLEOTIDE SEQUENCE [LARGE SCALE GENOMIC DNA]</scope>
    <source>
        <strain evidence="4 5">BD-a59</strain>
    </source>
</reference>
<feature type="signal peptide" evidence="2">
    <location>
        <begin position="1"/>
        <end position="20"/>
    </location>
</feature>
<feature type="chain" id="PRO_5003504322" description="Activator of Hsp90 ATPase homologue 1/2-like C-terminal domain-containing protein" evidence="2">
    <location>
        <begin position="21"/>
        <end position="189"/>
    </location>
</feature>
<sequence>MRRRAHLGSLCIPLPSSPAAIPQAAAMTETAAPPQIVLTRHYAATPERMFDAWLTPHTLGMWMFGQVADERVLGLDIDPRVGGRFSLRVERGGRVIHHVGRFLRLVRPELLEFTWGMADDGEDPLSVVRLELTAAGDYCRLNLTHTLDPRWAASLERTRQGWNTLLDALGELFPDFRGRRPGAAHPGAG</sequence>
<evidence type="ECO:0000259" key="3">
    <source>
        <dbReference type="Pfam" id="PF08327"/>
    </source>
</evidence>
<dbReference type="InterPro" id="IPR023393">
    <property type="entry name" value="START-like_dom_sf"/>
</dbReference>
<dbReference type="SUPFAM" id="SSF55961">
    <property type="entry name" value="Bet v1-like"/>
    <property type="match status" value="1"/>
</dbReference>
<protein>
    <recommendedName>
        <fullName evidence="3">Activator of Hsp90 ATPase homologue 1/2-like C-terminal domain-containing protein</fullName>
    </recommendedName>
</protein>
<feature type="domain" description="Activator of Hsp90 ATPase homologue 1/2-like C-terminal" evidence="3">
    <location>
        <begin position="44"/>
        <end position="173"/>
    </location>
</feature>
<keyword evidence="2" id="KW-0732">Signal</keyword>
<dbReference type="InterPro" id="IPR013538">
    <property type="entry name" value="ASHA1/2-like_C"/>
</dbReference>
<evidence type="ECO:0000313" key="5">
    <source>
        <dbReference type="Proteomes" id="UP000005870"/>
    </source>
</evidence>
<dbReference type="eggNOG" id="COG3832">
    <property type="taxonomic scope" value="Bacteria"/>
</dbReference>
<evidence type="ECO:0000256" key="1">
    <source>
        <dbReference type="ARBA" id="ARBA00006817"/>
    </source>
</evidence>
<dbReference type="HOGENOM" id="CLU_108923_7_1_6"/>
<name>G7UR50_PSEUP</name>
<dbReference type="EMBL" id="CP003093">
    <property type="protein sequence ID" value="AER55861.1"/>
    <property type="molecule type" value="Genomic_DNA"/>
</dbReference>
<proteinExistence type="inferred from homology"/>
<comment type="similarity">
    <text evidence="1">Belongs to the AHA1 family.</text>
</comment>
<evidence type="ECO:0000313" key="4">
    <source>
        <dbReference type="EMBL" id="AER55861.1"/>
    </source>
</evidence>
<evidence type="ECO:0000256" key="2">
    <source>
        <dbReference type="SAM" id="SignalP"/>
    </source>
</evidence>
<dbReference type="CDD" id="cd07814">
    <property type="entry name" value="SRPBCC_CalC_Aha1-like"/>
    <property type="match status" value="1"/>
</dbReference>
<accession>G7UR50</accession>
<dbReference type="Gene3D" id="3.30.530.20">
    <property type="match status" value="1"/>
</dbReference>
<dbReference type="Pfam" id="PF08327">
    <property type="entry name" value="AHSA1"/>
    <property type="match status" value="1"/>
</dbReference>
<keyword evidence="5" id="KW-1185">Reference proteome</keyword>
<gene>
    <name evidence="4" type="ordered locus">DSC_06050</name>
</gene>
<dbReference type="Proteomes" id="UP000005870">
    <property type="component" value="Chromosome"/>
</dbReference>